<dbReference type="EMBL" id="CAJNOM010000281">
    <property type="protein sequence ID" value="CAF1315791.1"/>
    <property type="molecule type" value="Genomic_DNA"/>
</dbReference>
<protein>
    <submittedName>
        <fullName evidence="8">Uncharacterized protein</fullName>
    </submittedName>
</protein>
<keyword evidence="7" id="KW-1133">Transmembrane helix</keyword>
<keyword evidence="9" id="KW-1185">Reference proteome</keyword>
<evidence type="ECO:0000256" key="6">
    <source>
        <dbReference type="SAM" id="MobiDB-lite"/>
    </source>
</evidence>
<proteinExistence type="inferred from homology"/>
<dbReference type="PANTHER" id="PTHR11782">
    <property type="entry name" value="ADENOSINE/GUANOSINE DIPHOSPHATASE"/>
    <property type="match status" value="1"/>
</dbReference>
<evidence type="ECO:0000256" key="5">
    <source>
        <dbReference type="RuleBase" id="RU003833"/>
    </source>
</evidence>
<dbReference type="PANTHER" id="PTHR11782:SF121">
    <property type="entry name" value="NUCLEOSIDE-DIPHOSPHATASE MIG-23"/>
    <property type="match status" value="1"/>
</dbReference>
<comment type="caution">
    <text evidence="8">The sequence shown here is derived from an EMBL/GenBank/DDBJ whole genome shotgun (WGS) entry which is preliminary data.</text>
</comment>
<gene>
    <name evidence="8" type="ORF">QVE165_LOCUS32049</name>
</gene>
<dbReference type="OrthoDB" id="6372431at2759"/>
<evidence type="ECO:0000313" key="8">
    <source>
        <dbReference type="EMBL" id="CAF1315791.1"/>
    </source>
</evidence>
<evidence type="ECO:0000256" key="4">
    <source>
        <dbReference type="PIRSR" id="PIRSR600407-2"/>
    </source>
</evidence>
<keyword evidence="4" id="KW-0547">Nucleotide-binding</keyword>
<feature type="transmembrane region" description="Helical" evidence="7">
    <location>
        <begin position="530"/>
        <end position="548"/>
    </location>
</feature>
<dbReference type="GO" id="GO:0005524">
    <property type="term" value="F:ATP binding"/>
    <property type="evidence" value="ECO:0007669"/>
    <property type="project" value="UniProtKB-KW"/>
</dbReference>
<dbReference type="Pfam" id="PF01150">
    <property type="entry name" value="GDA1_CD39"/>
    <property type="match status" value="1"/>
</dbReference>
<dbReference type="Proteomes" id="UP000663832">
    <property type="component" value="Unassembled WGS sequence"/>
</dbReference>
<accession>A0A815EIX0</accession>
<feature type="region of interest" description="Disordered" evidence="6">
    <location>
        <begin position="595"/>
        <end position="614"/>
    </location>
</feature>
<dbReference type="CDD" id="cd24045">
    <property type="entry name" value="ASKHA_NBD_NTPDase4-like"/>
    <property type="match status" value="1"/>
</dbReference>
<dbReference type="Gene3D" id="3.30.420.40">
    <property type="match status" value="1"/>
</dbReference>
<feature type="compositionally biased region" description="Low complexity" evidence="6">
    <location>
        <begin position="595"/>
        <end position="606"/>
    </location>
</feature>
<comment type="similarity">
    <text evidence="1 5">Belongs to the GDA1/CD39 NTPase family.</text>
</comment>
<dbReference type="GO" id="GO:0045134">
    <property type="term" value="F:UDP phosphatase activity"/>
    <property type="evidence" value="ECO:0007669"/>
    <property type="project" value="TreeGrafter"/>
</dbReference>
<evidence type="ECO:0000256" key="3">
    <source>
        <dbReference type="PIRSR" id="PIRSR600407-1"/>
    </source>
</evidence>
<sequence length="614" mass="69242">MDDVVAILFLQFGLFGYDAGFSIQLLSRLANPATIESFDPKSVIKSQKIIQGGDAGGVYVPKKVGNEDPNLHYGIVIDCGSSGSRLYIYVWPEHSGKENELLQIKQLLDKQGLPVVKKLEPGLSSMADTPANATEYLTSLLDFAARTVPPDKHRDTPLYILATAGLRFLTPNKQKQLLEDLFNDIVRDYHFQIEKTHIQVISGKLEGIFSWIAINYVLGRFQSNETAESISVSDGNSVSISKKRPSTVGILDMGGASAQIAFEVSVDTPIEGEEVAEFSLGYDEHQETFKYKIYVTTFLGYGANKAFEKYIDRIISIALENSTSNSSHIVMNDADCLPRGYSANYTRKNKTITIIGEGDFSNCAKHLVTLLNVNVTCKRQPCSVNGVYQPTINYDAQDFYGFSEFWYTMEDILKIGGPYGRQTFLNASTNYCNSNWTDIRQWYNNKQFPKADLNRLLLQCFKSAWLYAFLHDGLKFPVNYQRLRSASLVNNNDVQWTLGAILYKTRFLPLRAINQVKSTLHYKQSHRDSSAIIILICAMLVMCILIFYRQILRAKIRLLFYRRVGLHSSSSSSNFNQRYQLLTSVVIDDSPSLSRMYSSDKISSSSYNGRMRSV</sequence>
<dbReference type="GO" id="GO:0016020">
    <property type="term" value="C:membrane"/>
    <property type="evidence" value="ECO:0007669"/>
    <property type="project" value="TreeGrafter"/>
</dbReference>
<feature type="binding site" evidence="4">
    <location>
        <begin position="255"/>
        <end position="259"/>
    </location>
    <ligand>
        <name>ATP</name>
        <dbReference type="ChEBI" id="CHEBI:30616"/>
    </ligand>
</feature>
<evidence type="ECO:0000256" key="1">
    <source>
        <dbReference type="ARBA" id="ARBA00009283"/>
    </source>
</evidence>
<keyword evidence="2 5" id="KW-0378">Hydrolase</keyword>
<dbReference type="GO" id="GO:0006256">
    <property type="term" value="P:UDP catabolic process"/>
    <property type="evidence" value="ECO:0007669"/>
    <property type="project" value="TreeGrafter"/>
</dbReference>
<dbReference type="PROSITE" id="PS01238">
    <property type="entry name" value="GDA1_CD39_NTPASE"/>
    <property type="match status" value="1"/>
</dbReference>
<evidence type="ECO:0000313" key="9">
    <source>
        <dbReference type="Proteomes" id="UP000663832"/>
    </source>
</evidence>
<feature type="active site" description="Proton acceptor" evidence="3">
    <location>
        <position position="206"/>
    </location>
</feature>
<keyword evidence="7" id="KW-0472">Membrane</keyword>
<keyword evidence="4" id="KW-0067">ATP-binding</keyword>
<dbReference type="Gene3D" id="3.30.420.150">
    <property type="entry name" value="Exopolyphosphatase. Domain 2"/>
    <property type="match status" value="1"/>
</dbReference>
<evidence type="ECO:0000256" key="2">
    <source>
        <dbReference type="ARBA" id="ARBA00022801"/>
    </source>
</evidence>
<dbReference type="GO" id="GO:0005794">
    <property type="term" value="C:Golgi apparatus"/>
    <property type="evidence" value="ECO:0007669"/>
    <property type="project" value="TreeGrafter"/>
</dbReference>
<organism evidence="8 9">
    <name type="scientific">Adineta steineri</name>
    <dbReference type="NCBI Taxonomy" id="433720"/>
    <lineage>
        <taxon>Eukaryota</taxon>
        <taxon>Metazoa</taxon>
        <taxon>Spiralia</taxon>
        <taxon>Gnathifera</taxon>
        <taxon>Rotifera</taxon>
        <taxon>Eurotatoria</taxon>
        <taxon>Bdelloidea</taxon>
        <taxon>Adinetida</taxon>
        <taxon>Adinetidae</taxon>
        <taxon>Adineta</taxon>
    </lineage>
</organism>
<reference evidence="8" key="1">
    <citation type="submission" date="2021-02" db="EMBL/GenBank/DDBJ databases">
        <authorList>
            <person name="Nowell W R."/>
        </authorList>
    </citation>
    <scope>NUCLEOTIDE SEQUENCE</scope>
</reference>
<dbReference type="InterPro" id="IPR000407">
    <property type="entry name" value="GDA1_CD39_NTPase"/>
</dbReference>
<dbReference type="GO" id="GO:0004382">
    <property type="term" value="F:GDP phosphatase activity"/>
    <property type="evidence" value="ECO:0007669"/>
    <property type="project" value="TreeGrafter"/>
</dbReference>
<dbReference type="AlphaFoldDB" id="A0A815EIX0"/>
<dbReference type="GO" id="GO:0017111">
    <property type="term" value="F:ribonucleoside triphosphate phosphatase activity"/>
    <property type="evidence" value="ECO:0007669"/>
    <property type="project" value="TreeGrafter"/>
</dbReference>
<keyword evidence="7" id="KW-0812">Transmembrane</keyword>
<dbReference type="GO" id="GO:0046036">
    <property type="term" value="P:CTP metabolic process"/>
    <property type="evidence" value="ECO:0007669"/>
    <property type="project" value="TreeGrafter"/>
</dbReference>
<evidence type="ECO:0000256" key="7">
    <source>
        <dbReference type="SAM" id="Phobius"/>
    </source>
</evidence>
<name>A0A815EIX0_9BILA</name>